<protein>
    <submittedName>
        <fullName evidence="10">Methyl-accepting chemotaxis protein</fullName>
    </submittedName>
</protein>
<evidence type="ECO:0000256" key="4">
    <source>
        <dbReference type="ARBA" id="ARBA00029447"/>
    </source>
</evidence>
<dbReference type="PROSITE" id="PS50192">
    <property type="entry name" value="T_SNARE"/>
    <property type="match status" value="1"/>
</dbReference>
<evidence type="ECO:0000313" key="10">
    <source>
        <dbReference type="EMBL" id="MDY0870719.1"/>
    </source>
</evidence>
<accession>A0ABU5DTS2</accession>
<dbReference type="SMART" id="SM00304">
    <property type="entry name" value="HAMP"/>
    <property type="match status" value="1"/>
</dbReference>
<comment type="subcellular location">
    <subcellularLocation>
        <location evidence="1">Cell inner membrane</location>
        <topology evidence="1">Multi-pass membrane protein</topology>
    </subcellularLocation>
</comment>
<dbReference type="PANTHER" id="PTHR32089">
    <property type="entry name" value="METHYL-ACCEPTING CHEMOTAXIS PROTEIN MCPB"/>
    <property type="match status" value="1"/>
</dbReference>
<dbReference type="Gene3D" id="6.10.340.10">
    <property type="match status" value="1"/>
</dbReference>
<evidence type="ECO:0000256" key="2">
    <source>
        <dbReference type="ARBA" id="ARBA00022519"/>
    </source>
</evidence>
<keyword evidence="6" id="KW-0472">Membrane</keyword>
<dbReference type="Proteomes" id="UP001271769">
    <property type="component" value="Unassembled WGS sequence"/>
</dbReference>
<name>A0ABU5DTS2_9PROT</name>
<dbReference type="PRINTS" id="PR00260">
    <property type="entry name" value="CHEMTRNSDUCR"/>
</dbReference>
<evidence type="ECO:0000313" key="11">
    <source>
        <dbReference type="Proteomes" id="UP001271769"/>
    </source>
</evidence>
<evidence type="ECO:0000259" key="8">
    <source>
        <dbReference type="PROSITE" id="PS50192"/>
    </source>
</evidence>
<dbReference type="CDD" id="cd12913">
    <property type="entry name" value="PDC1_MCP_like"/>
    <property type="match status" value="1"/>
</dbReference>
<reference evidence="10 11" key="1">
    <citation type="journal article" date="2013" name="Antonie Van Leeuwenhoek">
        <title>Dongia rigui sp. nov., isolated from freshwater of a large wetland in Korea.</title>
        <authorList>
            <person name="Baik K.S."/>
            <person name="Hwang Y.M."/>
            <person name="Choi J.S."/>
            <person name="Kwon J."/>
            <person name="Seong C.N."/>
        </authorList>
    </citation>
    <scope>NUCLEOTIDE SEQUENCE [LARGE SCALE GENOMIC DNA]</scope>
    <source>
        <strain evidence="10 11">04SU4-P</strain>
    </source>
</reference>
<evidence type="ECO:0000259" key="9">
    <source>
        <dbReference type="PROSITE" id="PS50885"/>
    </source>
</evidence>
<sequence>MSVGKPAGGSLAVKILLPILVALLAGLALSTWITVSNSSTTVGDLSSGLGTEVATNAAEKVSNVIAGAFGSARATAANAVGQIAGKAPSRAAMLASLQKLLDDNPNLLATWVAFEPNAFDGKDAEFAKTDGHDDTGRFVPYLARGAPLTALTDYTKPGAGDYYLLAHDSGQEQLLEPYPYVVNGKEVLMTSAAVPIVVDGKVIGVAGIDLLLEGLNGLLGEMKPFETGSVSLVSNGGVWAAYSDAKSLGKPIQEISPSLNAALESIKKGERFEMADHSASLDTDVTRIFMPVAAGLSNDRWSVMVNLPEDKMQAPVNKLTNTVLIVSGIIVVSLGIIIALLVRYVATKPIHALTGAVEGLAGGNTALEVPLTKRRDELGVMARAIDFFKEKLIEVDRLRDEQKASEQRLANERRKAMLDLADSFEAAIKGVVEGVSSAATELQSNASSLSGTAEEATRQSTAVAAATTQASANVTTVAAAAEELSSSITEISRQVADSSTVARTAVDEAAKTGETVEGLAVAAEKIGGIVQLINDIASQTNLLALNATIEAARAGEAGKGFAVVASEVKNLASQTAKATEEISVQIGGMQQVTRHAAEAMGHIRATIARINEIASGIAAAVEEQSAATKEISNNAQQAASGVDEVARNIGGVNEAANEVGGAAGEVLGASSELSRQSEALRREVDSFIAKVRAG</sequence>
<feature type="transmembrane region" description="Helical" evidence="6">
    <location>
        <begin position="322"/>
        <end position="342"/>
    </location>
</feature>
<dbReference type="Pfam" id="PF00672">
    <property type="entry name" value="HAMP"/>
    <property type="match status" value="1"/>
</dbReference>
<comment type="similarity">
    <text evidence="4">Belongs to the methyl-accepting chemotaxis (MCP) protein family.</text>
</comment>
<keyword evidence="3 5" id="KW-0807">Transducer</keyword>
<dbReference type="InterPro" id="IPR003660">
    <property type="entry name" value="HAMP_dom"/>
</dbReference>
<comment type="caution">
    <text evidence="10">The sequence shown here is derived from an EMBL/GenBank/DDBJ whole genome shotgun (WGS) entry which is preliminary data.</text>
</comment>
<dbReference type="InterPro" id="IPR004089">
    <property type="entry name" value="MCPsignal_dom"/>
</dbReference>
<dbReference type="Pfam" id="PF22673">
    <property type="entry name" value="MCP-like_PDC_1"/>
    <property type="match status" value="1"/>
</dbReference>
<dbReference type="RefSeq" id="WP_320499040.1">
    <property type="nucleotide sequence ID" value="NZ_JAXCLX010000001.1"/>
</dbReference>
<dbReference type="PROSITE" id="PS50111">
    <property type="entry name" value="CHEMOTAXIS_TRANSDUC_2"/>
    <property type="match status" value="1"/>
</dbReference>
<dbReference type="Pfam" id="PF00015">
    <property type="entry name" value="MCPsignal"/>
    <property type="match status" value="1"/>
</dbReference>
<dbReference type="Gene3D" id="3.30.450.20">
    <property type="entry name" value="PAS domain"/>
    <property type="match status" value="2"/>
</dbReference>
<dbReference type="SUPFAM" id="SSF58104">
    <property type="entry name" value="Methyl-accepting chemotaxis protein (MCP) signaling domain"/>
    <property type="match status" value="1"/>
</dbReference>
<keyword evidence="11" id="KW-1185">Reference proteome</keyword>
<dbReference type="Gene3D" id="1.10.287.950">
    <property type="entry name" value="Methyl-accepting chemotaxis protein"/>
    <property type="match status" value="1"/>
</dbReference>
<evidence type="ECO:0000256" key="3">
    <source>
        <dbReference type="ARBA" id="ARBA00023224"/>
    </source>
</evidence>
<keyword evidence="6" id="KW-1133">Transmembrane helix</keyword>
<dbReference type="PROSITE" id="PS50885">
    <property type="entry name" value="HAMP"/>
    <property type="match status" value="1"/>
</dbReference>
<keyword evidence="2" id="KW-1003">Cell membrane</keyword>
<dbReference type="InterPro" id="IPR000727">
    <property type="entry name" value="T_SNARE_dom"/>
</dbReference>
<keyword evidence="2" id="KW-0997">Cell inner membrane</keyword>
<dbReference type="SMART" id="SM00283">
    <property type="entry name" value="MA"/>
    <property type="match status" value="1"/>
</dbReference>
<feature type="domain" description="HAMP" evidence="9">
    <location>
        <begin position="344"/>
        <end position="397"/>
    </location>
</feature>
<evidence type="ECO:0000259" key="7">
    <source>
        <dbReference type="PROSITE" id="PS50111"/>
    </source>
</evidence>
<keyword evidence="6" id="KW-0812">Transmembrane</keyword>
<organism evidence="10 11">
    <name type="scientific">Dongia rigui</name>
    <dbReference type="NCBI Taxonomy" id="940149"/>
    <lineage>
        <taxon>Bacteria</taxon>
        <taxon>Pseudomonadati</taxon>
        <taxon>Pseudomonadota</taxon>
        <taxon>Alphaproteobacteria</taxon>
        <taxon>Rhodospirillales</taxon>
        <taxon>Dongiaceae</taxon>
        <taxon>Dongia</taxon>
    </lineage>
</organism>
<gene>
    <name evidence="10" type="ORF">SMD31_02255</name>
</gene>
<dbReference type="EMBL" id="JAXCLX010000001">
    <property type="protein sequence ID" value="MDY0870719.1"/>
    <property type="molecule type" value="Genomic_DNA"/>
</dbReference>
<evidence type="ECO:0000256" key="1">
    <source>
        <dbReference type="ARBA" id="ARBA00004429"/>
    </source>
</evidence>
<dbReference type="CDD" id="cd06225">
    <property type="entry name" value="HAMP"/>
    <property type="match status" value="1"/>
</dbReference>
<feature type="domain" description="T-SNARE coiled-coil homology" evidence="8">
    <location>
        <begin position="590"/>
        <end position="652"/>
    </location>
</feature>
<evidence type="ECO:0000256" key="5">
    <source>
        <dbReference type="PROSITE-ProRule" id="PRU00284"/>
    </source>
</evidence>
<proteinExistence type="inferred from homology"/>
<dbReference type="InterPro" id="IPR004090">
    <property type="entry name" value="Chemotax_Me-accpt_rcpt"/>
</dbReference>
<feature type="domain" description="Methyl-accepting transducer" evidence="7">
    <location>
        <begin position="431"/>
        <end position="674"/>
    </location>
</feature>
<evidence type="ECO:0000256" key="6">
    <source>
        <dbReference type="SAM" id="Phobius"/>
    </source>
</evidence>
<dbReference type="PANTHER" id="PTHR32089:SF112">
    <property type="entry name" value="LYSOZYME-LIKE PROTEIN-RELATED"/>
    <property type="match status" value="1"/>
</dbReference>